<keyword evidence="3" id="KW-1185">Reference proteome</keyword>
<protein>
    <recommendedName>
        <fullName evidence="1">BTB domain-containing protein</fullName>
    </recommendedName>
</protein>
<dbReference type="SUPFAM" id="SSF54695">
    <property type="entry name" value="POZ domain"/>
    <property type="match status" value="1"/>
</dbReference>
<accession>A0AAV5AQ71</accession>
<dbReference type="InterPro" id="IPR011333">
    <property type="entry name" value="SKP1/BTB/POZ_sf"/>
</dbReference>
<sequence length="262" mass="29441">MAEISLQIPSKSDNSDQVATLANLAMHNTYYSVDEFVILKVENVLYRILKSVLTAQSEFFKDLFSPQFSLVIKDDKEGSSNSFPIVFEHVRQVDFDRLLSLIITGLLDPTVAKTWRSEQWMPILDLADKWQMPAVRQLALDSLKSLAAPHIKINLGIKFEERSLIKSGLIDICSRDAPMTETEATEIGMESTLKCVVIREKIWKKALGESSRSYSNVSYSNIGKSRKNKPSVGRITINLFPANQHVAGYVEEAFLSGILKVI</sequence>
<dbReference type="EMBL" id="BPWL01000010">
    <property type="protein sequence ID" value="GJJ15188.1"/>
    <property type="molecule type" value="Genomic_DNA"/>
</dbReference>
<feature type="domain" description="BTB" evidence="1">
    <location>
        <begin position="35"/>
        <end position="111"/>
    </location>
</feature>
<gene>
    <name evidence="2" type="ORF">Clacol_009464</name>
</gene>
<evidence type="ECO:0000259" key="1">
    <source>
        <dbReference type="PROSITE" id="PS50097"/>
    </source>
</evidence>
<dbReference type="Gene3D" id="3.30.710.10">
    <property type="entry name" value="Potassium Channel Kv1.1, Chain A"/>
    <property type="match status" value="1"/>
</dbReference>
<dbReference type="InterPro" id="IPR000210">
    <property type="entry name" value="BTB/POZ_dom"/>
</dbReference>
<dbReference type="Proteomes" id="UP001050691">
    <property type="component" value="Unassembled WGS sequence"/>
</dbReference>
<comment type="caution">
    <text evidence="2">The sequence shown here is derived from an EMBL/GenBank/DDBJ whole genome shotgun (WGS) entry which is preliminary data.</text>
</comment>
<evidence type="ECO:0000313" key="2">
    <source>
        <dbReference type="EMBL" id="GJJ15188.1"/>
    </source>
</evidence>
<name>A0AAV5AQ71_9AGAM</name>
<evidence type="ECO:0000313" key="3">
    <source>
        <dbReference type="Proteomes" id="UP001050691"/>
    </source>
</evidence>
<dbReference type="AlphaFoldDB" id="A0AAV5AQ71"/>
<reference evidence="2" key="1">
    <citation type="submission" date="2021-10" db="EMBL/GenBank/DDBJ databases">
        <title>De novo Genome Assembly of Clathrus columnatus (Basidiomycota, Fungi) Using Illumina and Nanopore Sequence Data.</title>
        <authorList>
            <person name="Ogiso-Tanaka E."/>
            <person name="Itagaki H."/>
            <person name="Hosoya T."/>
            <person name="Hosaka K."/>
        </authorList>
    </citation>
    <scope>NUCLEOTIDE SEQUENCE</scope>
    <source>
        <strain evidence="2">MO-923</strain>
    </source>
</reference>
<dbReference type="PROSITE" id="PS50097">
    <property type="entry name" value="BTB"/>
    <property type="match status" value="1"/>
</dbReference>
<dbReference type="SMART" id="SM00225">
    <property type="entry name" value="BTB"/>
    <property type="match status" value="1"/>
</dbReference>
<organism evidence="2 3">
    <name type="scientific">Clathrus columnatus</name>
    <dbReference type="NCBI Taxonomy" id="1419009"/>
    <lineage>
        <taxon>Eukaryota</taxon>
        <taxon>Fungi</taxon>
        <taxon>Dikarya</taxon>
        <taxon>Basidiomycota</taxon>
        <taxon>Agaricomycotina</taxon>
        <taxon>Agaricomycetes</taxon>
        <taxon>Phallomycetidae</taxon>
        <taxon>Phallales</taxon>
        <taxon>Clathraceae</taxon>
        <taxon>Clathrus</taxon>
    </lineage>
</organism>
<dbReference type="Pfam" id="PF00651">
    <property type="entry name" value="BTB"/>
    <property type="match status" value="1"/>
</dbReference>
<proteinExistence type="predicted"/>
<dbReference type="CDD" id="cd18186">
    <property type="entry name" value="BTB_POZ_ZBTB_KLHL-like"/>
    <property type="match status" value="1"/>
</dbReference>